<dbReference type="AlphaFoldDB" id="A0A3N3E3J3"/>
<keyword evidence="1" id="KW-0732">Signal</keyword>
<proteinExistence type="predicted"/>
<dbReference type="RefSeq" id="WP_075652734.1">
    <property type="nucleotide sequence ID" value="NZ_AP019657.1"/>
</dbReference>
<feature type="signal peptide" evidence="1">
    <location>
        <begin position="1"/>
        <end position="18"/>
    </location>
</feature>
<feature type="chain" id="PRO_5018788420" description="Outer membrane protein beta-barrel domain-containing protein" evidence="1">
    <location>
        <begin position="19"/>
        <end position="169"/>
    </location>
</feature>
<reference evidence="3 5" key="2">
    <citation type="submission" date="2018-11" db="EMBL/GenBank/DDBJ databases">
        <title>Vibrio ponticus strain CAIM 1751 pathogenic for the snapper Lutjanus guttatus.</title>
        <authorList>
            <person name="Soto-Rodriguez S."/>
            <person name="Lozano-Olvera R."/>
            <person name="Gomez-Gil B."/>
        </authorList>
    </citation>
    <scope>NUCLEOTIDE SEQUENCE [LARGE SCALE GENOMIC DNA]</scope>
    <source>
        <strain evidence="3 5">CAIM 1751</strain>
    </source>
</reference>
<evidence type="ECO:0000313" key="3">
    <source>
        <dbReference type="EMBL" id="ROV61098.1"/>
    </source>
</evidence>
<dbReference type="Proteomes" id="UP000278792">
    <property type="component" value="Unassembled WGS sequence"/>
</dbReference>
<organism evidence="3 5">
    <name type="scientific">Vibrio ponticus</name>
    <dbReference type="NCBI Taxonomy" id="265668"/>
    <lineage>
        <taxon>Bacteria</taxon>
        <taxon>Pseudomonadati</taxon>
        <taxon>Pseudomonadota</taxon>
        <taxon>Gammaproteobacteria</taxon>
        <taxon>Vibrionales</taxon>
        <taxon>Vibrionaceae</taxon>
        <taxon>Vibrio</taxon>
    </lineage>
</organism>
<sequence>MKKTILLMCLMASSNALATGLHISPDMKIGPYFGSGISGGGLQLGVTDTAGLDAIYLSYSHTSAEILTDKDRLKTYRLGAQYNLPQVPMLGFQLEIGGVKYEGSRYYFWNKPTEYREGSGVSMAAAWVLAVNDNLALRAGMDVNYIDSDKTYLSSNFSTTLNTGIVLRF</sequence>
<dbReference type="EMBL" id="MJMI01000162">
    <property type="protein sequence ID" value="OLQ84398.1"/>
    <property type="molecule type" value="Genomic_DNA"/>
</dbReference>
<evidence type="ECO:0000313" key="5">
    <source>
        <dbReference type="Proteomes" id="UP000278792"/>
    </source>
</evidence>
<accession>A0A3N3E3J3</accession>
<name>A0A3N3E3J3_9VIBR</name>
<protein>
    <recommendedName>
        <fullName evidence="6">Outer membrane protein beta-barrel domain-containing protein</fullName>
    </recommendedName>
</protein>
<dbReference type="EMBL" id="RKIK01000012">
    <property type="protein sequence ID" value="ROV61098.1"/>
    <property type="molecule type" value="Genomic_DNA"/>
</dbReference>
<dbReference type="Proteomes" id="UP000186206">
    <property type="component" value="Unassembled WGS sequence"/>
</dbReference>
<comment type="caution">
    <text evidence="3">The sequence shown here is derived from an EMBL/GenBank/DDBJ whole genome shotgun (WGS) entry which is preliminary data.</text>
</comment>
<evidence type="ECO:0000256" key="1">
    <source>
        <dbReference type="SAM" id="SignalP"/>
    </source>
</evidence>
<reference evidence="2 4" key="1">
    <citation type="submission" date="2016-09" db="EMBL/GenBank/DDBJ databases">
        <title>Genomic Taxonomy of the Vibrionaceae.</title>
        <authorList>
            <person name="Gonzalez-Castillo A."/>
            <person name="Gomez-Gil B."/>
            <person name="Enciso-Ibarra K."/>
        </authorList>
    </citation>
    <scope>NUCLEOTIDE SEQUENCE [LARGE SCALE GENOMIC DNA]</scope>
    <source>
        <strain evidence="2 4">CAIM 1731</strain>
    </source>
</reference>
<gene>
    <name evidence="2" type="ORF">BIY21_20130</name>
    <name evidence="3" type="ORF">EGH82_06370</name>
</gene>
<evidence type="ECO:0000313" key="2">
    <source>
        <dbReference type="EMBL" id="OLQ84398.1"/>
    </source>
</evidence>
<dbReference type="OrthoDB" id="5897825at2"/>
<evidence type="ECO:0000313" key="4">
    <source>
        <dbReference type="Proteomes" id="UP000186206"/>
    </source>
</evidence>
<evidence type="ECO:0008006" key="6">
    <source>
        <dbReference type="Google" id="ProtNLM"/>
    </source>
</evidence>
<keyword evidence="4" id="KW-1185">Reference proteome</keyword>